<dbReference type="RefSeq" id="WP_255026793.1">
    <property type="nucleotide sequence ID" value="NZ_JANDHW010000005.1"/>
</dbReference>
<evidence type="ECO:0000313" key="9">
    <source>
        <dbReference type="Proteomes" id="UP001205603"/>
    </source>
</evidence>
<comment type="similarity">
    <text evidence="2">Belongs to the bacteroidetes fimbrillin superfamily. FimB/Mfa2 family.</text>
</comment>
<evidence type="ECO:0000256" key="1">
    <source>
        <dbReference type="ARBA" id="ARBA00004442"/>
    </source>
</evidence>
<proteinExistence type="inferred from homology"/>
<evidence type="ECO:0000313" key="8">
    <source>
        <dbReference type="EMBL" id="MCP9611777.1"/>
    </source>
</evidence>
<keyword evidence="9" id="KW-1185">Reference proteome</keyword>
<name>A0ABT1MGL7_9BACT</name>
<evidence type="ECO:0000256" key="7">
    <source>
        <dbReference type="ARBA" id="ARBA00023288"/>
    </source>
</evidence>
<evidence type="ECO:0000256" key="3">
    <source>
        <dbReference type="ARBA" id="ARBA00022729"/>
    </source>
</evidence>
<evidence type="ECO:0000256" key="6">
    <source>
        <dbReference type="ARBA" id="ARBA00023237"/>
    </source>
</evidence>
<dbReference type="Proteomes" id="UP001205603">
    <property type="component" value="Unassembled WGS sequence"/>
</dbReference>
<dbReference type="InterPro" id="IPR014941">
    <property type="entry name" value="FimB/Mfa2/Mfa3"/>
</dbReference>
<comment type="caution">
    <text evidence="8">The sequence shown here is derived from an EMBL/GenBank/DDBJ whole genome shotgun (WGS) entry which is preliminary data.</text>
</comment>
<keyword evidence="3" id="KW-0732">Signal</keyword>
<evidence type="ECO:0000256" key="5">
    <source>
        <dbReference type="ARBA" id="ARBA00023139"/>
    </source>
</evidence>
<gene>
    <name evidence="8" type="ORF">NMU02_06705</name>
</gene>
<keyword evidence="7" id="KW-0449">Lipoprotein</keyword>
<evidence type="ECO:0000256" key="4">
    <source>
        <dbReference type="ARBA" id="ARBA00023136"/>
    </source>
</evidence>
<sequence>MRKIGKWMYILPLAAILSGCVLDDLSLCPQNTGLSLSLSYRTGGQAAGKLPIERADLFVFDSRGRFLRTLTDRQGPFTSDRRYELELPPGDYTVAAWGNLQKDLRVSPDPFVPGMTTLEEACILLSGLSVSGKADTGLQRVSGPEKFLYHGRTGTLRVESGKKTGGVIPLYRDTKVIRLQVRYLKPDGSPCDEARPYPYACMLAADGGLKFDNSYLPLPAFVLENSGRNENIPNGFDAVFHKMTLRLDEPQEPEIILTDPRKPGQVIYRAGLTQWLRGTGYDTQEALDNTHEYVVELRFACTHTTVRIFVNGWEYVPIDEDI</sequence>
<dbReference type="Gene3D" id="2.60.40.2090">
    <property type="match status" value="1"/>
</dbReference>
<reference evidence="8 9" key="1">
    <citation type="submission" date="2022-07" db="EMBL/GenBank/DDBJ databases">
        <title>Fecal culturing of patients with breast cancer.</title>
        <authorList>
            <person name="Teng N.M.Y."/>
            <person name="Kiu R."/>
            <person name="Evans R."/>
            <person name="Baker D.J."/>
            <person name="Zenner C."/>
            <person name="Robinson S.D."/>
            <person name="Hall L.J."/>
        </authorList>
    </citation>
    <scope>NUCLEOTIDE SEQUENCE [LARGE SCALE GENOMIC DNA]</scope>
    <source>
        <strain evidence="8 9">LH1063</strain>
    </source>
</reference>
<organism evidence="8 9">
    <name type="scientific">Coprobacter tertius</name>
    <dbReference type="NCBI Taxonomy" id="2944915"/>
    <lineage>
        <taxon>Bacteria</taxon>
        <taxon>Pseudomonadati</taxon>
        <taxon>Bacteroidota</taxon>
        <taxon>Bacteroidia</taxon>
        <taxon>Bacteroidales</taxon>
        <taxon>Barnesiellaceae</taxon>
        <taxon>Coprobacter</taxon>
    </lineage>
</organism>
<dbReference type="PROSITE" id="PS51257">
    <property type="entry name" value="PROKAR_LIPOPROTEIN"/>
    <property type="match status" value="1"/>
</dbReference>
<dbReference type="Gene3D" id="2.60.40.2100">
    <property type="match status" value="1"/>
</dbReference>
<keyword evidence="4" id="KW-0472">Membrane</keyword>
<accession>A0ABT1MGL7</accession>
<protein>
    <submittedName>
        <fullName evidence="8">FimB/Mfa2 family fimbrial subunit</fullName>
    </submittedName>
</protein>
<dbReference type="Pfam" id="PF08842">
    <property type="entry name" value="Mfa2"/>
    <property type="match status" value="1"/>
</dbReference>
<comment type="subcellular location">
    <subcellularLocation>
        <location evidence="1">Cell outer membrane</location>
    </subcellularLocation>
</comment>
<dbReference type="EMBL" id="JANDHW010000005">
    <property type="protein sequence ID" value="MCP9611777.1"/>
    <property type="molecule type" value="Genomic_DNA"/>
</dbReference>
<keyword evidence="5" id="KW-0564">Palmitate</keyword>
<keyword evidence="6" id="KW-0998">Cell outer membrane</keyword>
<evidence type="ECO:0000256" key="2">
    <source>
        <dbReference type="ARBA" id="ARBA00007248"/>
    </source>
</evidence>